<dbReference type="AlphaFoldDB" id="A0A810MY73"/>
<name>A0A810MY73_9ACTN</name>
<organism evidence="1 2">
    <name type="scientific">Polymorphospora rubra</name>
    <dbReference type="NCBI Taxonomy" id="338584"/>
    <lineage>
        <taxon>Bacteria</taxon>
        <taxon>Bacillati</taxon>
        <taxon>Actinomycetota</taxon>
        <taxon>Actinomycetes</taxon>
        <taxon>Micromonosporales</taxon>
        <taxon>Micromonosporaceae</taxon>
        <taxon>Polymorphospora</taxon>
    </lineage>
</organism>
<sequence>MGGDKCKIAEFECRSGVGQPGQCVAEYLHHVAGASVEVQVGEVAHTPALCGEPVVPLAVSSCPAPVEMAHAVVLGAHPALLPAEVEYVPEPPEPVDDR</sequence>
<protein>
    <submittedName>
        <fullName evidence="1">Uncharacterized protein</fullName>
    </submittedName>
</protein>
<evidence type="ECO:0000313" key="1">
    <source>
        <dbReference type="EMBL" id="BCJ64318.1"/>
    </source>
</evidence>
<dbReference type="Proteomes" id="UP000680866">
    <property type="component" value="Chromosome"/>
</dbReference>
<dbReference type="KEGG" id="pry:Prubr_13390"/>
<accession>A0A810MY73</accession>
<evidence type="ECO:0000313" key="2">
    <source>
        <dbReference type="Proteomes" id="UP000680866"/>
    </source>
</evidence>
<keyword evidence="2" id="KW-1185">Reference proteome</keyword>
<proteinExistence type="predicted"/>
<dbReference type="EMBL" id="AP023359">
    <property type="protein sequence ID" value="BCJ64318.1"/>
    <property type="molecule type" value="Genomic_DNA"/>
</dbReference>
<reference evidence="1" key="1">
    <citation type="submission" date="2020-08" db="EMBL/GenBank/DDBJ databases">
        <title>Whole genome shotgun sequence of Polymorphospora rubra NBRC 101157.</title>
        <authorList>
            <person name="Komaki H."/>
            <person name="Tamura T."/>
        </authorList>
    </citation>
    <scope>NUCLEOTIDE SEQUENCE</scope>
    <source>
        <strain evidence="1">NBRC 101157</strain>
    </source>
</reference>
<gene>
    <name evidence="1" type="ORF">Prubr_13390</name>
</gene>